<dbReference type="GO" id="GO:0002161">
    <property type="term" value="F:aminoacyl-tRNA deacylase activity"/>
    <property type="evidence" value="ECO:0007669"/>
    <property type="project" value="InterPro"/>
</dbReference>
<sequence>MTIARKLQEYLDRAGVRYDAVAHPRTATASENAEAAHVPGDCVAKTVVVHHEEGYALAVVPASRRVDLAALQEKLRRRLGLASEKDIDALFDDCDAGAVPPVGAAYGVPTLLDESLAGQDEVWFEGGDHRTLVHVSGEDFERLMKDARRESFSYHA</sequence>
<dbReference type="AlphaFoldDB" id="A0A239PW32"/>
<proteinExistence type="predicted"/>
<dbReference type="Gene3D" id="3.90.960.10">
    <property type="entry name" value="YbaK/aminoacyl-tRNA synthetase-associated domain"/>
    <property type="match status" value="1"/>
</dbReference>
<dbReference type="CDD" id="cd04332">
    <property type="entry name" value="YbaK_like"/>
    <property type="match status" value="1"/>
</dbReference>
<feature type="domain" description="YbaK/aminoacyl-tRNA synthetase-associated" evidence="1">
    <location>
        <begin position="23"/>
        <end position="143"/>
    </location>
</feature>
<protein>
    <submittedName>
        <fullName evidence="2">Ala-tRNA(Pro) deacylase</fullName>
    </submittedName>
</protein>
<dbReference type="EMBL" id="FZQA01000004">
    <property type="protein sequence ID" value="SNT74233.1"/>
    <property type="molecule type" value="Genomic_DNA"/>
</dbReference>
<accession>A0A239PW32</accession>
<evidence type="ECO:0000259" key="1">
    <source>
        <dbReference type="Pfam" id="PF04073"/>
    </source>
</evidence>
<evidence type="ECO:0000313" key="2">
    <source>
        <dbReference type="EMBL" id="SNT74233.1"/>
    </source>
</evidence>
<reference evidence="2 3" key="1">
    <citation type="submission" date="2017-07" db="EMBL/GenBank/DDBJ databases">
        <authorList>
            <person name="Sun Z.S."/>
            <person name="Albrecht U."/>
            <person name="Echele G."/>
            <person name="Lee C.C."/>
        </authorList>
    </citation>
    <scope>NUCLEOTIDE SEQUENCE [LARGE SCALE GENOMIC DNA]</scope>
    <source>
        <strain evidence="2 3">CGMCC 1.12710</strain>
    </source>
</reference>
<name>A0A239PW32_9PROT</name>
<dbReference type="SUPFAM" id="SSF55826">
    <property type="entry name" value="YbaK/ProRS associated domain"/>
    <property type="match status" value="1"/>
</dbReference>
<dbReference type="RefSeq" id="WP_089412602.1">
    <property type="nucleotide sequence ID" value="NZ_FZQA01000004.1"/>
</dbReference>
<dbReference type="Pfam" id="PF04073">
    <property type="entry name" value="tRNA_edit"/>
    <property type="match status" value="1"/>
</dbReference>
<dbReference type="OrthoDB" id="9786549at2"/>
<dbReference type="InterPro" id="IPR007214">
    <property type="entry name" value="YbaK/aa-tRNA-synth-assoc-dom"/>
</dbReference>
<dbReference type="Proteomes" id="UP000198346">
    <property type="component" value="Unassembled WGS sequence"/>
</dbReference>
<dbReference type="PANTHER" id="PTHR30411">
    <property type="entry name" value="CYTOPLASMIC PROTEIN"/>
    <property type="match status" value="1"/>
</dbReference>
<dbReference type="InterPro" id="IPR036754">
    <property type="entry name" value="YbaK/aa-tRNA-synt-asso_dom_sf"/>
</dbReference>
<organism evidence="2 3">
    <name type="scientific">Amphiplicatus metriothermophilus</name>
    <dbReference type="NCBI Taxonomy" id="1519374"/>
    <lineage>
        <taxon>Bacteria</taxon>
        <taxon>Pseudomonadati</taxon>
        <taxon>Pseudomonadota</taxon>
        <taxon>Alphaproteobacteria</taxon>
        <taxon>Parvularculales</taxon>
        <taxon>Parvularculaceae</taxon>
        <taxon>Amphiplicatus</taxon>
    </lineage>
</organism>
<dbReference type="PANTHER" id="PTHR30411:SF9">
    <property type="entry name" value="MULTIFUNCTIONAL SER_THR-TRNA DEACYLASE PROXP-Y"/>
    <property type="match status" value="1"/>
</dbReference>
<gene>
    <name evidence="2" type="ORF">SAMN06297382_2143</name>
</gene>
<keyword evidence="3" id="KW-1185">Reference proteome</keyword>
<evidence type="ECO:0000313" key="3">
    <source>
        <dbReference type="Proteomes" id="UP000198346"/>
    </source>
</evidence>